<keyword evidence="2" id="KW-0418">Kinase</keyword>
<dbReference type="PANTHER" id="PTHR10285">
    <property type="entry name" value="URIDINE KINASE"/>
    <property type="match status" value="1"/>
</dbReference>
<dbReference type="Pfam" id="PF00485">
    <property type="entry name" value="PRK"/>
    <property type="match status" value="1"/>
</dbReference>
<dbReference type="NCBIfam" id="NF006743">
    <property type="entry name" value="PRK09270.1-2"/>
    <property type="match status" value="1"/>
</dbReference>
<dbReference type="SUPFAM" id="SSF52540">
    <property type="entry name" value="P-loop containing nucleoside triphosphate hydrolases"/>
    <property type="match status" value="1"/>
</dbReference>
<evidence type="ECO:0000259" key="1">
    <source>
        <dbReference type="Pfam" id="PF00485"/>
    </source>
</evidence>
<reference evidence="2 3" key="1">
    <citation type="submission" date="2017-11" db="EMBL/GenBank/DDBJ databases">
        <title>Draft genome of Arthrobacter agilis strain UMCV2, a plant growth-promoting rhizobacterium and biocontrol capacity of phytopathogenic fungi.</title>
        <authorList>
            <person name="Martinez-Camara R."/>
            <person name="Santoyo G."/>
            <person name="Moreno-Hagelsieb G."/>
            <person name="Valencia-Cantero E."/>
        </authorList>
    </citation>
    <scope>NUCLEOTIDE SEQUENCE [LARGE SCALE GENOMIC DNA]</scope>
    <source>
        <strain evidence="2 3">UMCV2</strain>
    </source>
</reference>
<dbReference type="InterPro" id="IPR006083">
    <property type="entry name" value="PRK/URK"/>
</dbReference>
<feature type="domain" description="Phosphoribulokinase/uridine kinase" evidence="1">
    <location>
        <begin position="28"/>
        <end position="170"/>
    </location>
</feature>
<dbReference type="GO" id="GO:0016301">
    <property type="term" value="F:kinase activity"/>
    <property type="evidence" value="ECO:0007669"/>
    <property type="project" value="UniProtKB-KW"/>
</dbReference>
<evidence type="ECO:0000313" key="3">
    <source>
        <dbReference type="Proteomes" id="UP000239187"/>
    </source>
</evidence>
<dbReference type="EMBL" id="CP024915">
    <property type="protein sequence ID" value="AUZ88391.1"/>
    <property type="molecule type" value="Genomic_DNA"/>
</dbReference>
<accession>A0A2L0UGL3</accession>
<name>A0A2L0UGL3_9MICC</name>
<gene>
    <name evidence="2" type="ORF">CVO76_12655</name>
</gene>
<sequence length="215" mass="23234">MGSTVVVTGSQDLVPLLPRRQDGGRVLLGIAGPPGAGKSTVATALAALDPARSAQVPMDGFHLADQELSRLGLLDRKGAPETFDAHGYAALLARLRAHPGHAVYAPSFERDLEQPLANALPVAPSASLVITEGNYLLLDEPGWREARDLLDAVWFVGVDPDVRRRRLVERHVRFGKSPRAAEEWVRHVDEPNAVLVDASGPRAARVLDCSDWRLP</sequence>
<organism evidence="2 3">
    <name type="scientific">Arthrobacter agilis</name>
    <dbReference type="NCBI Taxonomy" id="37921"/>
    <lineage>
        <taxon>Bacteria</taxon>
        <taxon>Bacillati</taxon>
        <taxon>Actinomycetota</taxon>
        <taxon>Actinomycetes</taxon>
        <taxon>Micrococcales</taxon>
        <taxon>Micrococcaceae</taxon>
        <taxon>Arthrobacter</taxon>
    </lineage>
</organism>
<dbReference type="InterPro" id="IPR027417">
    <property type="entry name" value="P-loop_NTPase"/>
</dbReference>
<dbReference type="Gene3D" id="3.40.50.300">
    <property type="entry name" value="P-loop containing nucleotide triphosphate hydrolases"/>
    <property type="match status" value="2"/>
</dbReference>
<dbReference type="GO" id="GO:0005524">
    <property type="term" value="F:ATP binding"/>
    <property type="evidence" value="ECO:0007669"/>
    <property type="project" value="InterPro"/>
</dbReference>
<evidence type="ECO:0000313" key="2">
    <source>
        <dbReference type="EMBL" id="AUZ88391.1"/>
    </source>
</evidence>
<dbReference type="RefSeq" id="WP_208739512.1">
    <property type="nucleotide sequence ID" value="NZ_CP024915.1"/>
</dbReference>
<dbReference type="AlphaFoldDB" id="A0A2L0UGL3"/>
<proteinExistence type="predicted"/>
<keyword evidence="2" id="KW-0808">Transferase</keyword>
<protein>
    <submittedName>
        <fullName evidence="2">Nucleoside/nucleotide kinase family protein</fullName>
    </submittedName>
</protein>
<dbReference type="Proteomes" id="UP000239187">
    <property type="component" value="Chromosome"/>
</dbReference>